<evidence type="ECO:0000256" key="1">
    <source>
        <dbReference type="SAM" id="MobiDB-lite"/>
    </source>
</evidence>
<feature type="chain" id="PRO_5043415276" evidence="2">
    <location>
        <begin position="20"/>
        <end position="49"/>
    </location>
</feature>
<organism evidence="3 4">
    <name type="scientific">Phakopsora pachyrhizi</name>
    <name type="common">Asian soybean rust disease fungus</name>
    <dbReference type="NCBI Taxonomy" id="170000"/>
    <lineage>
        <taxon>Eukaryota</taxon>
        <taxon>Fungi</taxon>
        <taxon>Dikarya</taxon>
        <taxon>Basidiomycota</taxon>
        <taxon>Pucciniomycotina</taxon>
        <taxon>Pucciniomycetes</taxon>
        <taxon>Pucciniales</taxon>
        <taxon>Phakopsoraceae</taxon>
        <taxon>Phakopsora</taxon>
    </lineage>
</organism>
<reference evidence="3" key="1">
    <citation type="submission" date="2022-06" db="EMBL/GenBank/DDBJ databases">
        <authorList>
            <consortium name="SYNGENTA / RWTH Aachen University"/>
        </authorList>
    </citation>
    <scope>NUCLEOTIDE SEQUENCE</scope>
</reference>
<gene>
    <name evidence="3" type="ORF">PPACK8108_LOCUS1953</name>
</gene>
<feature type="region of interest" description="Disordered" evidence="1">
    <location>
        <begin position="27"/>
        <end position="49"/>
    </location>
</feature>
<proteinExistence type="predicted"/>
<evidence type="ECO:0000313" key="4">
    <source>
        <dbReference type="Proteomes" id="UP001153365"/>
    </source>
</evidence>
<accession>A0AAV0AHY9</accession>
<evidence type="ECO:0000256" key="2">
    <source>
        <dbReference type="SAM" id="SignalP"/>
    </source>
</evidence>
<keyword evidence="4" id="KW-1185">Reference proteome</keyword>
<keyword evidence="2" id="KW-0732">Signal</keyword>
<sequence length="49" mass="5189">MGLGQGAGLGSALLGWVLGRWDSLYGTSTNPTTPSSDDHTDYWTPLTFS</sequence>
<comment type="caution">
    <text evidence="3">The sequence shown here is derived from an EMBL/GenBank/DDBJ whole genome shotgun (WGS) entry which is preliminary data.</text>
</comment>
<protein>
    <submittedName>
        <fullName evidence="3">Uncharacterized protein</fullName>
    </submittedName>
</protein>
<dbReference type="EMBL" id="CALTRL010000335">
    <property type="protein sequence ID" value="CAH7667544.1"/>
    <property type="molecule type" value="Genomic_DNA"/>
</dbReference>
<name>A0AAV0AHY9_PHAPC</name>
<dbReference type="Proteomes" id="UP001153365">
    <property type="component" value="Unassembled WGS sequence"/>
</dbReference>
<dbReference type="AlphaFoldDB" id="A0AAV0AHY9"/>
<feature type="signal peptide" evidence="2">
    <location>
        <begin position="1"/>
        <end position="19"/>
    </location>
</feature>
<evidence type="ECO:0000313" key="3">
    <source>
        <dbReference type="EMBL" id="CAH7667544.1"/>
    </source>
</evidence>